<dbReference type="KEGG" id="spph:KFK14_08250"/>
<keyword evidence="3" id="KW-1185">Reference proteome</keyword>
<evidence type="ECO:0000313" key="2">
    <source>
        <dbReference type="EMBL" id="QUT07378.1"/>
    </source>
</evidence>
<evidence type="ECO:0000259" key="1">
    <source>
        <dbReference type="Pfam" id="PF01261"/>
    </source>
</evidence>
<dbReference type="InterPro" id="IPR013022">
    <property type="entry name" value="Xyl_isomerase-like_TIM-brl"/>
</dbReference>
<protein>
    <submittedName>
        <fullName evidence="2">Sugar phosphate isomerase/epimerase</fullName>
    </submittedName>
</protein>
<name>A0A975Q3D9_9SPHN</name>
<dbReference type="Pfam" id="PF01261">
    <property type="entry name" value="AP_endonuc_2"/>
    <property type="match status" value="1"/>
</dbReference>
<dbReference type="InterPro" id="IPR050312">
    <property type="entry name" value="IolE/XylAMocC-like"/>
</dbReference>
<dbReference type="Proteomes" id="UP000681425">
    <property type="component" value="Chromosome"/>
</dbReference>
<dbReference type="AlphaFoldDB" id="A0A975Q3D9"/>
<dbReference type="Gene3D" id="3.20.20.150">
    <property type="entry name" value="Divalent-metal-dependent TIM barrel enzymes"/>
    <property type="match status" value="1"/>
</dbReference>
<dbReference type="SUPFAM" id="SSF51658">
    <property type="entry name" value="Xylose isomerase-like"/>
    <property type="match status" value="1"/>
</dbReference>
<gene>
    <name evidence="2" type="ORF">KFK14_08250</name>
</gene>
<sequence length="270" mass="29062">MIQPRFSLHPLNALETPPVALVKIAGELQASHVTIFTYVPEEAKGLYPLLERKDVGAFLEALAGTGVTVGNLEVFGLEDDGDYAHLIDGLEVGQMIGAKRATTHLHNVEDHDVAVDRFRRFCALAAQYGVVPGLEFHAFSAVKDLRTAAAIVRDAGCGTLVLDVLHLMRNGAHVDSIAENADLVSIVQLSDGPLQIDPDQMWGEAIKERALPGQGAFPLDAILSPLSGEIIIEAEIPQYRAKKEGVSAFERARRSMDATRAVTARHMGGA</sequence>
<organism evidence="2 3">
    <name type="scientific">Sphingobium phenoxybenzoativorans</name>
    <dbReference type="NCBI Taxonomy" id="1592790"/>
    <lineage>
        <taxon>Bacteria</taxon>
        <taxon>Pseudomonadati</taxon>
        <taxon>Pseudomonadota</taxon>
        <taxon>Alphaproteobacteria</taxon>
        <taxon>Sphingomonadales</taxon>
        <taxon>Sphingomonadaceae</taxon>
        <taxon>Sphingobium</taxon>
    </lineage>
</organism>
<keyword evidence="2" id="KW-0413">Isomerase</keyword>
<dbReference type="GO" id="GO:0016853">
    <property type="term" value="F:isomerase activity"/>
    <property type="evidence" value="ECO:0007669"/>
    <property type="project" value="UniProtKB-KW"/>
</dbReference>
<dbReference type="PANTHER" id="PTHR12110">
    <property type="entry name" value="HYDROXYPYRUVATE ISOMERASE"/>
    <property type="match status" value="1"/>
</dbReference>
<accession>A0A975Q3D9</accession>
<feature type="domain" description="Xylose isomerase-like TIM barrel" evidence="1">
    <location>
        <begin position="84"/>
        <end position="244"/>
    </location>
</feature>
<dbReference type="InterPro" id="IPR036237">
    <property type="entry name" value="Xyl_isomerase-like_sf"/>
</dbReference>
<dbReference type="PANTHER" id="PTHR12110:SF48">
    <property type="entry name" value="BLL3656 PROTEIN"/>
    <property type="match status" value="1"/>
</dbReference>
<dbReference type="EMBL" id="CP073910">
    <property type="protein sequence ID" value="QUT07378.1"/>
    <property type="molecule type" value="Genomic_DNA"/>
</dbReference>
<dbReference type="RefSeq" id="WP_212610535.1">
    <property type="nucleotide sequence ID" value="NZ_CP073910.1"/>
</dbReference>
<proteinExistence type="predicted"/>
<reference evidence="2" key="1">
    <citation type="submission" date="2021-04" db="EMBL/GenBank/DDBJ databases">
        <title>Isolation of p-tert-butylphenol degrading bacteria Sphingobium phenoxybenzoativorans Tas13 from active sludge.</title>
        <authorList>
            <person name="Li Y."/>
        </authorList>
    </citation>
    <scope>NUCLEOTIDE SEQUENCE</scope>
    <source>
        <strain evidence="2">Tas13</strain>
    </source>
</reference>
<evidence type="ECO:0000313" key="3">
    <source>
        <dbReference type="Proteomes" id="UP000681425"/>
    </source>
</evidence>